<dbReference type="GO" id="GO:0006357">
    <property type="term" value="P:regulation of transcription by RNA polymerase II"/>
    <property type="evidence" value="ECO:0007669"/>
    <property type="project" value="InterPro"/>
</dbReference>
<feature type="region of interest" description="Disordered" evidence="3">
    <location>
        <begin position="333"/>
        <end position="375"/>
    </location>
</feature>
<dbReference type="Pfam" id="PF16899">
    <property type="entry name" value="Cyclin_C_2"/>
    <property type="match status" value="1"/>
</dbReference>
<dbReference type="SUPFAM" id="SSF47954">
    <property type="entry name" value="Cyclin-like"/>
    <property type="match status" value="2"/>
</dbReference>
<organism evidence="6 7">
    <name type="scientific">Extremus antarcticus</name>
    <dbReference type="NCBI Taxonomy" id="702011"/>
    <lineage>
        <taxon>Eukaryota</taxon>
        <taxon>Fungi</taxon>
        <taxon>Dikarya</taxon>
        <taxon>Ascomycota</taxon>
        <taxon>Pezizomycotina</taxon>
        <taxon>Dothideomycetes</taxon>
        <taxon>Dothideomycetidae</taxon>
        <taxon>Mycosphaerellales</taxon>
        <taxon>Extremaceae</taxon>
        <taxon>Extremus</taxon>
    </lineage>
</organism>
<comment type="caution">
    <text evidence="6">The sequence shown here is derived from an EMBL/GenBank/DDBJ whole genome shotgun (WGS) entry which is preliminary data.</text>
</comment>
<evidence type="ECO:0000256" key="2">
    <source>
        <dbReference type="ARBA" id="ARBA00023127"/>
    </source>
</evidence>
<dbReference type="InterPro" id="IPR036915">
    <property type="entry name" value="Cyclin-like_sf"/>
</dbReference>
<dbReference type="Proteomes" id="UP001271007">
    <property type="component" value="Unassembled WGS sequence"/>
</dbReference>
<dbReference type="CDD" id="cd20524">
    <property type="entry name" value="CYCLIN_CCNH_rpt1"/>
    <property type="match status" value="1"/>
</dbReference>
<dbReference type="InterPro" id="IPR031658">
    <property type="entry name" value="Cyclin_C_2"/>
</dbReference>
<dbReference type="GO" id="GO:0016538">
    <property type="term" value="F:cyclin-dependent protein serine/threonine kinase regulator activity"/>
    <property type="evidence" value="ECO:0007669"/>
    <property type="project" value="InterPro"/>
</dbReference>
<dbReference type="Gene3D" id="1.10.472.10">
    <property type="entry name" value="Cyclin-like"/>
    <property type="match status" value="2"/>
</dbReference>
<evidence type="ECO:0000256" key="1">
    <source>
        <dbReference type="ARBA" id="ARBA00014912"/>
    </source>
</evidence>
<accession>A0AAJ0GCG3</accession>
<dbReference type="PANTHER" id="PTHR10026">
    <property type="entry name" value="CYCLIN"/>
    <property type="match status" value="1"/>
</dbReference>
<dbReference type="InterPro" id="IPR043198">
    <property type="entry name" value="Cyclin/Ssn8"/>
</dbReference>
<dbReference type="InterPro" id="IPR006671">
    <property type="entry name" value="Cyclin_N"/>
</dbReference>
<evidence type="ECO:0000256" key="3">
    <source>
        <dbReference type="SAM" id="MobiDB-lite"/>
    </source>
</evidence>
<evidence type="ECO:0000259" key="5">
    <source>
        <dbReference type="Pfam" id="PF16899"/>
    </source>
</evidence>
<protein>
    <recommendedName>
        <fullName evidence="1">RNA polymerase II holoenzyme cyclin-like subunit</fullName>
    </recommendedName>
</protein>
<name>A0AAJ0GCG3_9PEZI</name>
<dbReference type="EMBL" id="JAWDJX010000014">
    <property type="protein sequence ID" value="KAK3053966.1"/>
    <property type="molecule type" value="Genomic_DNA"/>
</dbReference>
<evidence type="ECO:0000313" key="6">
    <source>
        <dbReference type="EMBL" id="KAK3053966.1"/>
    </source>
</evidence>
<feature type="region of interest" description="Disordered" evidence="3">
    <location>
        <begin position="193"/>
        <end position="213"/>
    </location>
</feature>
<dbReference type="AlphaFoldDB" id="A0AAJ0GCG3"/>
<sequence>MAHSLTEDDIYRTSTQYRLWSFSPESLAAVRRKTHSLAIERALQYGAASILTAHESLRLIQRYSSLLLTTATHLAFPAPVKATAVQFLRRFYLSNSVLTYPPKEIYKTVLYLACKVEGTHMGLAEFARRISTEGEQVLAGEYKVMQALRFTLEVRQPFRGLKGVLMEMLNGAEGRVGVIDGLEDGRGVAETMRSLPGPGDGDRTKWTPPADGSVGMRHVQDRIQSAYSAARILLETPASLTDVYFLYTPSQLLLAALQLADSPLTSFYLSTKLAIESPARPKILATISSCADMLASFDQSQVLTKDERAELEAKLEKCRDPGTKDLVESFAAMRQDGSGEDGLEDEKAKKRKGAREKHEREGEDLFGPSLGANNG</sequence>
<reference evidence="6" key="1">
    <citation type="submission" date="2023-04" db="EMBL/GenBank/DDBJ databases">
        <title>Black Yeasts Isolated from many extreme environments.</title>
        <authorList>
            <person name="Coleine C."/>
            <person name="Stajich J.E."/>
            <person name="Selbmann L."/>
        </authorList>
    </citation>
    <scope>NUCLEOTIDE SEQUENCE</scope>
    <source>
        <strain evidence="6">CCFEE 5312</strain>
    </source>
</reference>
<evidence type="ECO:0000313" key="7">
    <source>
        <dbReference type="Proteomes" id="UP001271007"/>
    </source>
</evidence>
<dbReference type="Pfam" id="PF00134">
    <property type="entry name" value="Cyclin_N"/>
    <property type="match status" value="1"/>
</dbReference>
<feature type="domain" description="Cyclin N-terminal" evidence="4">
    <location>
        <begin position="65"/>
        <end position="152"/>
    </location>
</feature>
<evidence type="ECO:0000259" key="4">
    <source>
        <dbReference type="Pfam" id="PF00134"/>
    </source>
</evidence>
<keyword evidence="7" id="KW-1185">Reference proteome</keyword>
<feature type="domain" description="Cyclin C-terminal" evidence="5">
    <location>
        <begin position="156"/>
        <end position="294"/>
    </location>
</feature>
<keyword evidence="2" id="KW-0195">Cyclin</keyword>
<proteinExistence type="predicted"/>
<gene>
    <name evidence="6" type="ORF">LTR09_005246</name>
</gene>